<protein>
    <recommendedName>
        <fullName evidence="9">Peroxiredoxin</fullName>
        <ecNumber evidence="9">1.11.1.24</ecNumber>
    </recommendedName>
    <alternativeName>
        <fullName evidence="9">Thioredoxin peroxidase</fullName>
    </alternativeName>
    <alternativeName>
        <fullName evidence="9">Thioredoxin-dependent peroxiredoxin</fullName>
    </alternativeName>
</protein>
<comment type="function">
    <text evidence="8 9">Thiol-specific peroxidase that catalyzes the reduction of hydrogen peroxide and organic hydroperoxides to water and alcohols, respectively. Plays a role in cell protection against oxidative stress by detoxifying peroxides.</text>
</comment>
<feature type="domain" description="Thioredoxin" evidence="11">
    <location>
        <begin position="2"/>
        <end position="164"/>
    </location>
</feature>
<dbReference type="NCBIfam" id="NF009668">
    <property type="entry name" value="PRK13189.1"/>
    <property type="match status" value="1"/>
</dbReference>
<dbReference type="CDD" id="cd03016">
    <property type="entry name" value="PRX_1cys"/>
    <property type="match status" value="1"/>
</dbReference>
<dbReference type="GO" id="GO:0042744">
    <property type="term" value="P:hydrogen peroxide catabolic process"/>
    <property type="evidence" value="ECO:0007669"/>
    <property type="project" value="TreeGrafter"/>
</dbReference>
<dbReference type="InterPro" id="IPR022915">
    <property type="entry name" value="Peroxiredoxin_TDXH"/>
</dbReference>
<keyword evidence="3 9" id="KW-0575">Peroxidase</keyword>
<comment type="subunit">
    <text evidence="9">Homodecamer. Pentamer of dimers that assemble into a ring structure.</text>
</comment>
<dbReference type="Proteomes" id="UP000886748">
    <property type="component" value="Unassembled WGS sequence"/>
</dbReference>
<comment type="subcellular location">
    <subcellularLocation>
        <location evidence="9">Cytoplasm</location>
    </subcellularLocation>
</comment>
<evidence type="ECO:0000256" key="8">
    <source>
        <dbReference type="ARBA" id="ARBA00037420"/>
    </source>
</evidence>
<keyword evidence="5 9" id="KW-0560">Oxidoreductase</keyword>
<comment type="caution">
    <text evidence="12">The sequence shown here is derived from an EMBL/GenBank/DDBJ whole genome shotgun (WGS) entry which is preliminary data.</text>
</comment>
<dbReference type="PANTHER" id="PTHR10681:SF128">
    <property type="entry name" value="THIOREDOXIN-DEPENDENT PEROXIDE REDUCTASE, MITOCHONDRIAL"/>
    <property type="match status" value="1"/>
</dbReference>
<feature type="disulfide bond" description="Interchain (with Cys-44); in linked form" evidence="9">
    <location>
        <position position="211"/>
    </location>
</feature>
<comment type="miscellaneous">
    <text evidence="9">The active site is a conserved redox-active cysteine residue, the peroxidatic cysteine (C(P)), which makes the nucleophilic attack on the peroxide substrate. The peroxide oxidizes the C(P)-SH to cysteine sulfenic acid (C(P)-SOH), which then reacts with another cysteine residue, the resolving cysteine (C(R)), to form a disulfide bridge. The disulfide is subsequently reduced by an appropriate electron donor to complete the catalytic cycle. Although the primary sequence of this enzyme is similar to those of the 1-Cys Prx6 enzymes, its catalytic properties resemble those of the typical 2-Cys Prxs and C(R) is provided by the other dimeric subunit to form an intersubunit disulfide. The disulfide is subsequently reduced by thioredoxin.</text>
</comment>
<reference evidence="12" key="2">
    <citation type="journal article" date="2021" name="PeerJ">
        <title>Extensive microbial diversity within the chicken gut microbiome revealed by metagenomics and culture.</title>
        <authorList>
            <person name="Gilroy R."/>
            <person name="Ravi A."/>
            <person name="Getino M."/>
            <person name="Pursley I."/>
            <person name="Horton D.L."/>
            <person name="Alikhan N.F."/>
            <person name="Baker D."/>
            <person name="Gharbi K."/>
            <person name="Hall N."/>
            <person name="Watson M."/>
            <person name="Adriaenssens E.M."/>
            <person name="Foster-Nyarko E."/>
            <person name="Jarju S."/>
            <person name="Secka A."/>
            <person name="Antonio M."/>
            <person name="Oren A."/>
            <person name="Chaudhuri R.R."/>
            <person name="La Ragione R."/>
            <person name="Hildebrand F."/>
            <person name="Pallen M.J."/>
        </authorList>
    </citation>
    <scope>NUCLEOTIDE SEQUENCE</scope>
    <source>
        <strain evidence="12">CHK154-7741</strain>
    </source>
</reference>
<evidence type="ECO:0000256" key="7">
    <source>
        <dbReference type="ARBA" id="ARBA00025719"/>
    </source>
</evidence>
<dbReference type="InterPro" id="IPR013766">
    <property type="entry name" value="Thioredoxin_domain"/>
</dbReference>
<dbReference type="GO" id="GO:0045454">
    <property type="term" value="P:cell redox homeostasis"/>
    <property type="evidence" value="ECO:0007669"/>
    <property type="project" value="TreeGrafter"/>
</dbReference>
<feature type="active site" description="Cysteine sulfenic acid (-SOH) intermediate" evidence="9">
    <location>
        <position position="44"/>
    </location>
</feature>
<dbReference type="GO" id="GO:0008379">
    <property type="term" value="F:thioredoxin peroxidase activity"/>
    <property type="evidence" value="ECO:0007669"/>
    <property type="project" value="TreeGrafter"/>
</dbReference>
<dbReference type="PROSITE" id="PS51352">
    <property type="entry name" value="THIOREDOXIN_2"/>
    <property type="match status" value="1"/>
</dbReference>
<keyword evidence="9" id="KW-1015">Disulfide bond</keyword>
<dbReference type="HAMAP" id="MF_00401">
    <property type="entry name" value="Peroxiredoxin"/>
    <property type="match status" value="1"/>
</dbReference>
<dbReference type="Gene3D" id="3.30.1020.10">
    <property type="entry name" value="Antioxidant, Horf6, Chain A, domain2"/>
    <property type="match status" value="1"/>
</dbReference>
<feature type="binding site" evidence="9">
    <location>
        <position position="127"/>
    </location>
    <ligand>
        <name>substrate</name>
    </ligand>
</feature>
<reference evidence="12" key="1">
    <citation type="submission" date="2020-10" db="EMBL/GenBank/DDBJ databases">
        <authorList>
            <person name="Gilroy R."/>
        </authorList>
    </citation>
    <scope>NUCLEOTIDE SEQUENCE</scope>
    <source>
        <strain evidence="12">CHK154-7741</strain>
    </source>
</reference>
<feature type="disulfide bond" description="Interchain (with Cys-211); in linked form" evidence="9">
    <location>
        <position position="44"/>
    </location>
</feature>
<keyword evidence="2 9" id="KW-0963">Cytoplasm</keyword>
<dbReference type="AlphaFoldDB" id="A0A9D1SSH7"/>
<dbReference type="InterPro" id="IPR019479">
    <property type="entry name" value="Peroxiredoxin_C"/>
</dbReference>
<name>A0A9D1SSH7_9CLOT</name>
<dbReference type="GO" id="GO:0033554">
    <property type="term" value="P:cellular response to stress"/>
    <property type="evidence" value="ECO:0007669"/>
    <property type="project" value="TreeGrafter"/>
</dbReference>
<evidence type="ECO:0000256" key="9">
    <source>
        <dbReference type="HAMAP-Rule" id="MF_00401"/>
    </source>
</evidence>
<evidence type="ECO:0000313" key="12">
    <source>
        <dbReference type="EMBL" id="HIU93162.1"/>
    </source>
</evidence>
<evidence type="ECO:0000256" key="10">
    <source>
        <dbReference type="PIRSR" id="PIRSR000239-1"/>
    </source>
</evidence>
<evidence type="ECO:0000313" key="13">
    <source>
        <dbReference type="Proteomes" id="UP000886748"/>
    </source>
</evidence>
<feature type="disulfide bond" description="Alternate" evidence="9">
    <location>
        <begin position="205"/>
        <end position="211"/>
    </location>
</feature>
<dbReference type="Gene3D" id="3.40.30.10">
    <property type="entry name" value="Glutaredoxin"/>
    <property type="match status" value="1"/>
</dbReference>
<feature type="active site" description="Cysteine sulfenic acid (-SOH) intermediate; for peroxidase activity" evidence="10">
    <location>
        <position position="44"/>
    </location>
</feature>
<evidence type="ECO:0000256" key="5">
    <source>
        <dbReference type="ARBA" id="ARBA00023002"/>
    </source>
</evidence>
<evidence type="ECO:0000256" key="2">
    <source>
        <dbReference type="ARBA" id="ARBA00022490"/>
    </source>
</evidence>
<gene>
    <name evidence="12" type="ORF">IAD26_08540</name>
</gene>
<dbReference type="GO" id="GO:0006979">
    <property type="term" value="P:response to oxidative stress"/>
    <property type="evidence" value="ECO:0007669"/>
    <property type="project" value="TreeGrafter"/>
</dbReference>
<dbReference type="EMBL" id="DVOD01000060">
    <property type="protein sequence ID" value="HIU93162.1"/>
    <property type="molecule type" value="Genomic_DNA"/>
</dbReference>
<dbReference type="InterPro" id="IPR036249">
    <property type="entry name" value="Thioredoxin-like_sf"/>
</dbReference>
<keyword evidence="6 9" id="KW-0676">Redox-active center</keyword>
<evidence type="ECO:0000256" key="4">
    <source>
        <dbReference type="ARBA" id="ARBA00022862"/>
    </source>
</evidence>
<dbReference type="PIRSF" id="PIRSF000239">
    <property type="entry name" value="AHPC"/>
    <property type="match status" value="1"/>
</dbReference>
<comment type="similarity">
    <text evidence="7 9">Belongs to the peroxiredoxin family. Prx6 subfamily.</text>
</comment>
<dbReference type="InterPro" id="IPR024706">
    <property type="entry name" value="Peroxiredoxin_AhpC-typ"/>
</dbReference>
<proteinExistence type="inferred from homology"/>
<dbReference type="Pfam" id="PF10417">
    <property type="entry name" value="1-cysPrx_C"/>
    <property type="match status" value="1"/>
</dbReference>
<comment type="catalytic activity">
    <reaction evidence="9">
        <text>a hydroperoxide + [thioredoxin]-dithiol = an alcohol + [thioredoxin]-disulfide + H2O</text>
        <dbReference type="Rhea" id="RHEA:62620"/>
        <dbReference type="Rhea" id="RHEA-COMP:10698"/>
        <dbReference type="Rhea" id="RHEA-COMP:10700"/>
        <dbReference type="ChEBI" id="CHEBI:15377"/>
        <dbReference type="ChEBI" id="CHEBI:29950"/>
        <dbReference type="ChEBI" id="CHEBI:30879"/>
        <dbReference type="ChEBI" id="CHEBI:35924"/>
        <dbReference type="ChEBI" id="CHEBI:50058"/>
        <dbReference type="EC" id="1.11.1.24"/>
    </reaction>
</comment>
<evidence type="ECO:0000256" key="3">
    <source>
        <dbReference type="ARBA" id="ARBA00022559"/>
    </source>
</evidence>
<evidence type="ECO:0000256" key="6">
    <source>
        <dbReference type="ARBA" id="ARBA00023284"/>
    </source>
</evidence>
<comment type="similarity">
    <text evidence="1">Belongs to the peroxiredoxin family. AhpC/Prx1 subfamily.</text>
</comment>
<dbReference type="InterPro" id="IPR000866">
    <property type="entry name" value="AhpC/TSA"/>
</dbReference>
<organism evidence="12 13">
    <name type="scientific">Candidatus Limenecus avicola</name>
    <dbReference type="NCBI Taxonomy" id="2840847"/>
    <lineage>
        <taxon>Bacteria</taxon>
        <taxon>Bacillati</taxon>
        <taxon>Bacillota</taxon>
        <taxon>Clostridia</taxon>
        <taxon>Eubacteriales</taxon>
        <taxon>Clostridiaceae</taxon>
        <taxon>Clostridiaceae incertae sedis</taxon>
        <taxon>Candidatus Limenecus</taxon>
    </lineage>
</organism>
<accession>A0A9D1SSH7</accession>
<dbReference type="Pfam" id="PF00578">
    <property type="entry name" value="AhpC-TSA"/>
    <property type="match status" value="1"/>
</dbReference>
<evidence type="ECO:0000259" key="11">
    <source>
        <dbReference type="PROSITE" id="PS51352"/>
    </source>
</evidence>
<dbReference type="PANTHER" id="PTHR10681">
    <property type="entry name" value="THIOREDOXIN PEROXIDASE"/>
    <property type="match status" value="1"/>
</dbReference>
<dbReference type="EC" id="1.11.1.24" evidence="9"/>
<dbReference type="GO" id="GO:0005829">
    <property type="term" value="C:cytosol"/>
    <property type="evidence" value="ECO:0007669"/>
    <property type="project" value="TreeGrafter"/>
</dbReference>
<dbReference type="FunFam" id="3.40.30.10:FF:000011">
    <property type="entry name" value="Peroxiredoxin PRX1"/>
    <property type="match status" value="1"/>
</dbReference>
<keyword evidence="4 9" id="KW-0049">Antioxidant</keyword>
<dbReference type="InterPro" id="IPR045020">
    <property type="entry name" value="PRX_1cys"/>
</dbReference>
<dbReference type="SUPFAM" id="SSF52833">
    <property type="entry name" value="Thioredoxin-like"/>
    <property type="match status" value="1"/>
</dbReference>
<evidence type="ECO:0000256" key="1">
    <source>
        <dbReference type="ARBA" id="ARBA00009796"/>
    </source>
</evidence>
<dbReference type="InterPro" id="IPR050217">
    <property type="entry name" value="Peroxiredoxin"/>
</dbReference>
<sequence length="234" mass="26721">MPLLGEKAPSFHAKSTKGFIHFPRDYKGSWTVFFSHPADFTPVCTTEFMTFEAMKDEFLQINTKLLGLSVDSLSSHLAWLKDIKDNIDYNGMNEVDVDFPVIDDLNGHIARKYGMIQPKADDTKTVRAVFIIDPQSIIRAILYYPQSTGRNLDEIKRIIVALQTTDEFNVVTPCNWEAGDEVIIPPPANKEEAIERLESMDSVKCYDWFLCFKKLPKQDIAEKLLCEECDICNN</sequence>